<evidence type="ECO:0000256" key="1">
    <source>
        <dbReference type="SAM" id="MobiDB-lite"/>
    </source>
</evidence>
<feature type="compositionally biased region" description="Low complexity" evidence="1">
    <location>
        <begin position="526"/>
        <end position="538"/>
    </location>
</feature>
<dbReference type="AlphaFoldDB" id="A0A508A6G8"/>
<proteinExistence type="predicted"/>
<organism evidence="2 3">
    <name type="scientific">Actinomyces johnsonii</name>
    <dbReference type="NCBI Taxonomy" id="544581"/>
    <lineage>
        <taxon>Bacteria</taxon>
        <taxon>Bacillati</taxon>
        <taxon>Actinomycetota</taxon>
        <taxon>Actinomycetes</taxon>
        <taxon>Actinomycetales</taxon>
        <taxon>Actinomycetaceae</taxon>
        <taxon>Actinomyces</taxon>
    </lineage>
</organism>
<dbReference type="Proteomes" id="UP000319010">
    <property type="component" value="Unassembled WGS sequence"/>
</dbReference>
<protein>
    <submittedName>
        <fullName evidence="2">Uncharacterized protein</fullName>
    </submittedName>
</protein>
<feature type="compositionally biased region" description="Low complexity" evidence="1">
    <location>
        <begin position="195"/>
        <end position="241"/>
    </location>
</feature>
<sequence>MNAVDSVPLDDEAVTNAFTDFDVIDMRVQNDLSIRIDEDAVTSVEQVNTVYNRDRSDGDQIVLNPAMAGMIAAMAYAGRIYEDGDLVPLRAVDPTGTYWFVVRAQFNASLRDPDGERNYRSVPESVAAELISDVDYERLGLNETLGPRSSGTPSVVPSAPSHQEEPVSAEELPDRPGEPIAPAAVSPLPAQESVWSDSRSDPASASPASSSVVDDSPGGSWGGWSASQDESSTVPVPVAPAGGSGGAGAWSVPVSEDPRSPARFQSSQSAQSAQSAQSVWSAPSAQSAPAVPAPDGREPVVPWGSDSAVSGPEAGGGSEDAVPTAPVSVRSVSGQDGVGAQAPAYGVNGPSPAQVPAQPFAHPPSQGLGGNPFPPPETRQETPQDRPPSTPQGYWPQPVPAAQWDNNPVQAQGPGGAQEIPPLQADGNQLHPSTGAGAGWGSGDPAAQTIPQATVSSGPVFPTVPGPLPMGQEREGDILPSVSGQGKPESSSRKLRISRRAVLYTGGAAAGLVVAAVAARALQRRLSASPTPSASSTTDQATQGPRPKGGSVSLPAKTSPEPLSEKAVWTQRIKESTSPLAVSSGALVLTPDSKMAAIGEDGTTASSIDVPGNAQALILGTWSGNPAVWVDCQDKILCVPLTGLSLGSPTSVDVLAGSTVTWVGGSPLMTLPSAQAAGVDAQGSYTVDVPSGYVATTADDKGLLMLDGAGHWKLVSRSGPLSEGLVSGPKDASLTLIRTLTTSQVLLGWSNRSVTVFDIAGKETKASIDSVDASAMSGEGLNEFAGTGIWALSTLVINTEKSTISKAQFPPITYDRAYLYGHVENGEAWVYTTMAAVSGNPLSIASNSPAIPWGGSDALSYAVDTSDSGWAVYALKH</sequence>
<name>A0A508A6G8_9ACTO</name>
<feature type="compositionally biased region" description="Low complexity" evidence="1">
    <location>
        <begin position="249"/>
        <end position="294"/>
    </location>
</feature>
<reference evidence="2 3" key="1">
    <citation type="submission" date="2019-06" db="EMBL/GenBank/DDBJ databases">
        <title>Draft genome sequence of Actinomyces johnsonii CCUG 34287T.</title>
        <authorList>
            <person name="Salva-Serra F."/>
            <person name="Cardew S."/>
            <person name="Moore E."/>
        </authorList>
    </citation>
    <scope>NUCLEOTIDE SEQUENCE [LARGE SCALE GENOMIC DNA]</scope>
    <source>
        <strain evidence="2 3">CCUG 34287</strain>
    </source>
</reference>
<comment type="caution">
    <text evidence="2">The sequence shown here is derived from an EMBL/GenBank/DDBJ whole genome shotgun (WGS) entry which is preliminary data.</text>
</comment>
<feature type="region of interest" description="Disordered" evidence="1">
    <location>
        <begin position="142"/>
        <end position="495"/>
    </location>
</feature>
<evidence type="ECO:0000313" key="3">
    <source>
        <dbReference type="Proteomes" id="UP000319010"/>
    </source>
</evidence>
<dbReference type="RefSeq" id="WP_141425140.1">
    <property type="nucleotide sequence ID" value="NZ_VICB01000027.1"/>
</dbReference>
<dbReference type="EMBL" id="VICB01000027">
    <property type="protein sequence ID" value="TQD41342.1"/>
    <property type="molecule type" value="Genomic_DNA"/>
</dbReference>
<feature type="region of interest" description="Disordered" evidence="1">
    <location>
        <begin position="526"/>
        <end position="566"/>
    </location>
</feature>
<evidence type="ECO:0000313" key="2">
    <source>
        <dbReference type="EMBL" id="TQD41342.1"/>
    </source>
</evidence>
<gene>
    <name evidence="2" type="ORF">FK256_13770</name>
</gene>
<accession>A0A508A6G8</accession>